<proteinExistence type="predicted"/>
<feature type="domain" description="Glycosyl transferase family 1" evidence="1">
    <location>
        <begin position="240"/>
        <end position="385"/>
    </location>
</feature>
<organism evidence="3 4">
    <name type="scientific">Thermococcus litoralis (strain ATCC 51850 / DSM 5473 / JCM 8560 / NS-C)</name>
    <dbReference type="NCBI Taxonomy" id="523849"/>
    <lineage>
        <taxon>Archaea</taxon>
        <taxon>Methanobacteriati</taxon>
        <taxon>Methanobacteriota</taxon>
        <taxon>Thermococci</taxon>
        <taxon>Thermococcales</taxon>
        <taxon>Thermococcaceae</taxon>
        <taxon>Thermococcus</taxon>
    </lineage>
</organism>
<evidence type="ECO:0000313" key="3">
    <source>
        <dbReference type="EMBL" id="EHR79147.1"/>
    </source>
</evidence>
<dbReference type="Gene3D" id="3.40.50.2000">
    <property type="entry name" value="Glycogen Phosphorylase B"/>
    <property type="match status" value="2"/>
</dbReference>
<dbReference type="AlphaFoldDB" id="H3ZLK9"/>
<feature type="domain" description="Glycosyltransferase subfamily 4-like N-terminal" evidence="2">
    <location>
        <begin position="15"/>
        <end position="127"/>
    </location>
</feature>
<dbReference type="InterPro" id="IPR001296">
    <property type="entry name" value="Glyco_trans_1"/>
</dbReference>
<dbReference type="PANTHER" id="PTHR45947:SF3">
    <property type="entry name" value="SULFOQUINOVOSYL TRANSFERASE SQD2"/>
    <property type="match status" value="1"/>
</dbReference>
<dbReference type="GO" id="GO:0016757">
    <property type="term" value="F:glycosyltransferase activity"/>
    <property type="evidence" value="ECO:0007669"/>
    <property type="project" value="InterPro"/>
</dbReference>
<keyword evidence="4" id="KW-1185">Reference proteome</keyword>
<dbReference type="EMBL" id="CP006670">
    <property type="protein sequence ID" value="EHR79147.1"/>
    <property type="molecule type" value="Genomic_DNA"/>
</dbReference>
<sequence>MKILFVTEYYPPIHMGGAEISLKILVNKLAQLGHEVTVITPNYTKYKTETEISKNLRVIRFKSWRYFLFKKQLRKISSEIYLRKKSSYYFQLNGYIKFSSFEIMNVVKELLQTEDFDVIHANNLESILALSKIQDADIKVAHLRDFALLCWNRGLDNNGKLCEGCSLTNIQQCMGANYILGSTLVHEINKRKNVLGKFDKMLAISNFVKMEFVKRLNVPTKKISVLYNPISPEIVPNISKEEARQYLNLPEDKTIVLFVGTLTELKGAHLIPKIAKEVPGHLFVVVGDGPLRKMFTKSPLKNVLYVGYQPMEILRHYYKASDILLVPSLWYEPFGRVIIEGAVNGCYVVGSDKGAIPELIHWIGYGTSVPPQSKYFAEAIKNAPQTAKHEKLKTKIIDYSNKYGEKFIKAITE</sequence>
<dbReference type="RefSeq" id="WP_004067324.1">
    <property type="nucleotide sequence ID" value="NC_022084.1"/>
</dbReference>
<dbReference type="InterPro" id="IPR050194">
    <property type="entry name" value="Glycosyltransferase_grp1"/>
</dbReference>
<gene>
    <name evidence="3" type="ORF">OCC_01419</name>
</gene>
<protein>
    <submittedName>
        <fullName evidence="3">Group 1 glycosyl transferase</fullName>
    </submittedName>
</protein>
<dbReference type="Pfam" id="PF13439">
    <property type="entry name" value="Glyco_transf_4"/>
    <property type="match status" value="1"/>
</dbReference>
<evidence type="ECO:0000259" key="1">
    <source>
        <dbReference type="Pfam" id="PF00534"/>
    </source>
</evidence>
<evidence type="ECO:0000259" key="2">
    <source>
        <dbReference type="Pfam" id="PF13439"/>
    </source>
</evidence>
<dbReference type="InterPro" id="IPR028098">
    <property type="entry name" value="Glyco_trans_4-like_N"/>
</dbReference>
<dbReference type="PaxDb" id="523849-OCC_01419"/>
<dbReference type="SUPFAM" id="SSF53756">
    <property type="entry name" value="UDP-Glycosyltransferase/glycogen phosphorylase"/>
    <property type="match status" value="1"/>
</dbReference>
<accession>H3ZLK9</accession>
<reference evidence="3 4" key="1">
    <citation type="journal article" date="2012" name="J. Bacteriol.">
        <title>Genome sequence of the model hyperthermophilic archaeon Thermococcus litoralis NS-C.</title>
        <authorList>
            <person name="Gardner A.F."/>
            <person name="Kumar S."/>
            <person name="Perler F.B."/>
        </authorList>
    </citation>
    <scope>NUCLEOTIDE SEQUENCE [LARGE SCALE GENOMIC DNA]</scope>
    <source>
        <strain evidence="4">ATCC 51850 / DSM 5473 / JCM 8560 / NS-C</strain>
    </source>
</reference>
<dbReference type="OrthoDB" id="132546at2157"/>
<dbReference type="Pfam" id="PF00534">
    <property type="entry name" value="Glycos_transf_1"/>
    <property type="match status" value="1"/>
</dbReference>
<dbReference type="STRING" id="523849.OCC_01419"/>
<dbReference type="Proteomes" id="UP000015502">
    <property type="component" value="Chromosome"/>
</dbReference>
<evidence type="ECO:0000313" key="4">
    <source>
        <dbReference type="Proteomes" id="UP000015502"/>
    </source>
</evidence>
<dbReference type="PANTHER" id="PTHR45947">
    <property type="entry name" value="SULFOQUINOVOSYL TRANSFERASE SQD2"/>
    <property type="match status" value="1"/>
</dbReference>
<dbReference type="KEGG" id="tlt:OCC_01419"/>
<keyword evidence="3" id="KW-0808">Transferase</keyword>
<name>H3ZLK9_THELN</name>
<dbReference type="GeneID" id="16549355"/>
<dbReference type="HOGENOM" id="CLU_009583_35_2_2"/>